<evidence type="ECO:0000256" key="1">
    <source>
        <dbReference type="SAM" id="Phobius"/>
    </source>
</evidence>
<keyword evidence="1" id="KW-1133">Transmembrane helix</keyword>
<dbReference type="EMBL" id="KN834811">
    <property type="protein sequence ID" value="KIK54899.1"/>
    <property type="molecule type" value="Genomic_DNA"/>
</dbReference>
<evidence type="ECO:0000313" key="3">
    <source>
        <dbReference type="EMBL" id="KIK54899.1"/>
    </source>
</evidence>
<feature type="transmembrane region" description="Helical" evidence="1">
    <location>
        <begin position="155"/>
        <end position="177"/>
    </location>
</feature>
<feature type="transmembrane region" description="Helical" evidence="1">
    <location>
        <begin position="112"/>
        <end position="135"/>
    </location>
</feature>
<name>A0A0D0BYG8_9AGAR</name>
<feature type="transmembrane region" description="Helical" evidence="1">
    <location>
        <begin position="87"/>
        <end position="105"/>
    </location>
</feature>
<keyword evidence="1" id="KW-0472">Membrane</keyword>
<feature type="domain" description="DUF6533" evidence="2">
    <location>
        <begin position="26"/>
        <end position="70"/>
    </location>
</feature>
<dbReference type="OrthoDB" id="3242376at2759"/>
<organism evidence="3 4">
    <name type="scientific">Collybiopsis luxurians FD-317 M1</name>
    <dbReference type="NCBI Taxonomy" id="944289"/>
    <lineage>
        <taxon>Eukaryota</taxon>
        <taxon>Fungi</taxon>
        <taxon>Dikarya</taxon>
        <taxon>Basidiomycota</taxon>
        <taxon>Agaricomycotina</taxon>
        <taxon>Agaricomycetes</taxon>
        <taxon>Agaricomycetidae</taxon>
        <taxon>Agaricales</taxon>
        <taxon>Marasmiineae</taxon>
        <taxon>Omphalotaceae</taxon>
        <taxon>Collybiopsis</taxon>
        <taxon>Collybiopsis luxurians</taxon>
    </lineage>
</organism>
<evidence type="ECO:0000313" key="4">
    <source>
        <dbReference type="Proteomes" id="UP000053593"/>
    </source>
</evidence>
<dbReference type="AlphaFoldDB" id="A0A0D0BYG8"/>
<evidence type="ECO:0000259" key="2">
    <source>
        <dbReference type="Pfam" id="PF20151"/>
    </source>
</evidence>
<protein>
    <recommendedName>
        <fullName evidence="2">DUF6533 domain-containing protein</fullName>
    </recommendedName>
</protein>
<reference evidence="3 4" key="1">
    <citation type="submission" date="2014-04" db="EMBL/GenBank/DDBJ databases">
        <title>Evolutionary Origins and Diversification of the Mycorrhizal Mutualists.</title>
        <authorList>
            <consortium name="DOE Joint Genome Institute"/>
            <consortium name="Mycorrhizal Genomics Consortium"/>
            <person name="Kohler A."/>
            <person name="Kuo A."/>
            <person name="Nagy L.G."/>
            <person name="Floudas D."/>
            <person name="Copeland A."/>
            <person name="Barry K.W."/>
            <person name="Cichocki N."/>
            <person name="Veneault-Fourrey C."/>
            <person name="LaButti K."/>
            <person name="Lindquist E.A."/>
            <person name="Lipzen A."/>
            <person name="Lundell T."/>
            <person name="Morin E."/>
            <person name="Murat C."/>
            <person name="Riley R."/>
            <person name="Ohm R."/>
            <person name="Sun H."/>
            <person name="Tunlid A."/>
            <person name="Henrissat B."/>
            <person name="Grigoriev I.V."/>
            <person name="Hibbett D.S."/>
            <person name="Martin F."/>
        </authorList>
    </citation>
    <scope>NUCLEOTIDE SEQUENCE [LARGE SCALE GENOMIC DNA]</scope>
    <source>
        <strain evidence="3 4">FD-317 M1</strain>
    </source>
</reference>
<dbReference type="HOGENOM" id="CLU_035509_15_0_1"/>
<dbReference type="Proteomes" id="UP000053593">
    <property type="component" value="Unassembled WGS sequence"/>
</dbReference>
<dbReference type="Pfam" id="PF20151">
    <property type="entry name" value="DUF6533"/>
    <property type="match status" value="1"/>
</dbReference>
<keyword evidence="4" id="KW-1185">Reference proteome</keyword>
<sequence>MGSTNLPPAMLKDILVDVHNIQVSRYNMLALSVLYIYDLVTTLDQEVELIWKKPKSLLSVLFFLNRYFVLCAAVCENWTKFVTGEAVVTLATIHAILIIRVWAIYQRSMRVLIPLGVFGVCCFISFSTIIVVGNIRPSNAEPVPGLFTCTFEMPSWYAATLLPILAFETTLFTLMLWRGYQVFHKSDPVVTISGTSGCSLAQVLKGLFESSSSYALFLPPVVTSKLLLNLRGEISCPDQNTTMELSTLRAAVYDPSNMAVNSELDAFTTHIDRWEEWGPNAEAPQVHGD</sequence>
<keyword evidence="1" id="KW-0812">Transmembrane</keyword>
<dbReference type="InterPro" id="IPR045340">
    <property type="entry name" value="DUF6533"/>
</dbReference>
<proteinExistence type="predicted"/>
<accession>A0A0D0BYG8</accession>
<gene>
    <name evidence="3" type="ORF">GYMLUDRAFT_76815</name>
</gene>